<gene>
    <name evidence="2" type="ORF">OJ962_28330</name>
</gene>
<protein>
    <submittedName>
        <fullName evidence="2">GNAT family N-acetyltransferase</fullName>
    </submittedName>
</protein>
<reference evidence="2" key="1">
    <citation type="submission" date="2022-10" db="EMBL/GenBank/DDBJ databases">
        <title>The WGS of Solirubrobacter sp. CPCC 204708.</title>
        <authorList>
            <person name="Jiang Z."/>
        </authorList>
    </citation>
    <scope>NUCLEOTIDE SEQUENCE</scope>
    <source>
        <strain evidence="2">CPCC 204708</strain>
    </source>
</reference>
<dbReference type="Pfam" id="PF00583">
    <property type="entry name" value="Acetyltransf_1"/>
    <property type="match status" value="1"/>
</dbReference>
<dbReference type="EMBL" id="JAPCID010000056">
    <property type="protein sequence ID" value="MDA0141434.1"/>
    <property type="molecule type" value="Genomic_DNA"/>
</dbReference>
<dbReference type="Gene3D" id="3.40.630.30">
    <property type="match status" value="1"/>
</dbReference>
<dbReference type="PANTHER" id="PTHR43792">
    <property type="entry name" value="GNAT FAMILY, PUTATIVE (AFU_ORTHOLOGUE AFUA_3G00765)-RELATED-RELATED"/>
    <property type="match status" value="1"/>
</dbReference>
<dbReference type="SUPFAM" id="SSF55729">
    <property type="entry name" value="Acyl-CoA N-acyltransferases (Nat)"/>
    <property type="match status" value="1"/>
</dbReference>
<keyword evidence="3" id="KW-1185">Reference proteome</keyword>
<evidence type="ECO:0000313" key="3">
    <source>
        <dbReference type="Proteomes" id="UP001147700"/>
    </source>
</evidence>
<feature type="domain" description="N-acetyltransferase" evidence="1">
    <location>
        <begin position="15"/>
        <end position="162"/>
    </location>
</feature>
<evidence type="ECO:0000313" key="2">
    <source>
        <dbReference type="EMBL" id="MDA0141434.1"/>
    </source>
</evidence>
<name>A0ABT4RS94_9ACTN</name>
<organism evidence="2 3">
    <name type="scientific">Solirubrobacter deserti</name>
    <dbReference type="NCBI Taxonomy" id="2282478"/>
    <lineage>
        <taxon>Bacteria</taxon>
        <taxon>Bacillati</taxon>
        <taxon>Actinomycetota</taxon>
        <taxon>Thermoleophilia</taxon>
        <taxon>Solirubrobacterales</taxon>
        <taxon>Solirubrobacteraceae</taxon>
        <taxon>Solirubrobacter</taxon>
    </lineage>
</organism>
<comment type="caution">
    <text evidence="2">The sequence shown here is derived from an EMBL/GenBank/DDBJ whole genome shotgun (WGS) entry which is preliminary data.</text>
</comment>
<sequence length="167" mass="18837">MNPPADTPTLHGERVILRPLRAEDVETLNAILATPEVREWWTEDPEVDDQDAFTIWVDGEIAGWVGWYEEEDPDYRHGGLDIFLSPAFHGRKLGREALLVAARWLISERGHHRLIIDPAAANERAIRTYASLGFKPVGVMRAYERGADGTWHDGLLMDLLAEELSPS</sequence>
<evidence type="ECO:0000259" key="1">
    <source>
        <dbReference type="PROSITE" id="PS51186"/>
    </source>
</evidence>
<dbReference type="InterPro" id="IPR016181">
    <property type="entry name" value="Acyl_CoA_acyltransferase"/>
</dbReference>
<dbReference type="PROSITE" id="PS51186">
    <property type="entry name" value="GNAT"/>
    <property type="match status" value="1"/>
</dbReference>
<dbReference type="InterPro" id="IPR000182">
    <property type="entry name" value="GNAT_dom"/>
</dbReference>
<dbReference type="CDD" id="cd04301">
    <property type="entry name" value="NAT_SF"/>
    <property type="match status" value="1"/>
</dbReference>
<dbReference type="Proteomes" id="UP001147700">
    <property type="component" value="Unassembled WGS sequence"/>
</dbReference>
<proteinExistence type="predicted"/>
<accession>A0ABT4RS94</accession>
<dbReference type="InterPro" id="IPR051531">
    <property type="entry name" value="N-acetyltransferase"/>
</dbReference>